<evidence type="ECO:0000256" key="14">
    <source>
        <dbReference type="ARBA" id="ARBA00039136"/>
    </source>
</evidence>
<evidence type="ECO:0000256" key="15">
    <source>
        <dbReference type="ARBA" id="ARBA00041029"/>
    </source>
</evidence>
<reference evidence="21" key="2">
    <citation type="submission" date="2025-08" db="UniProtKB">
        <authorList>
            <consortium name="Ensembl"/>
        </authorList>
    </citation>
    <scope>IDENTIFICATION</scope>
</reference>
<evidence type="ECO:0000256" key="6">
    <source>
        <dbReference type="ARBA" id="ARBA00022679"/>
    </source>
</evidence>
<sequence length="308" mass="34719">SGNWNLESDCITVTALMDKPYLKPWVNIEAVCVFVLLLWLTKIPPPPPSFGSISSQPLAFGNICWPSTMNTFHNVVVREFTPVDRVAVHQIFYEGIMEMIPDRAFRGLKYHPESLLLYFAATVLCFVMTMCWCVIAIIPAIVLCGRYFYTRQVVHGFLEQTMSKDMGDIEGFYMKPTGCCMWVAVLDGKVVGMVAAVGQQKSGGVVELQRMSVDRRFRRFGIGLALGRKLLDFAAAQGYVSVVLSTTSYRPAAHRLYKRLGFRCVETTNGYITPGARQSLLGKIFYRVRNHVYTLDVKDINISMISQH</sequence>
<dbReference type="EC" id="2.3.1.17" evidence="14"/>
<evidence type="ECO:0000256" key="2">
    <source>
        <dbReference type="ARBA" id="ARBA00004304"/>
    </source>
</evidence>
<dbReference type="InParanoid" id="A0A665WEG4"/>
<evidence type="ECO:0000256" key="9">
    <source>
        <dbReference type="ARBA" id="ARBA00022848"/>
    </source>
</evidence>
<evidence type="ECO:0000256" key="5">
    <source>
        <dbReference type="ARBA" id="ARBA00022490"/>
    </source>
</evidence>
<comment type="subcellular location">
    <subcellularLocation>
        <location evidence="4">Cytoplasm</location>
    </subcellularLocation>
    <subcellularLocation>
        <location evidence="3">Endoplasmic reticulum membrane</location>
        <topology evidence="3">Single-pass membrane protein</topology>
    </subcellularLocation>
    <subcellularLocation>
        <location evidence="1">Microsome membrane</location>
        <topology evidence="1">Single-pass membrane protein</topology>
    </subcellularLocation>
    <subcellularLocation>
        <location evidence="2">Mitochondrion membrane</location>
        <topology evidence="2">Single-pass membrane protein</topology>
    </subcellularLocation>
</comment>
<evidence type="ECO:0000256" key="13">
    <source>
        <dbReference type="ARBA" id="ARBA00023315"/>
    </source>
</evidence>
<feature type="transmembrane region" description="Helical" evidence="19">
    <location>
        <begin position="24"/>
        <end position="41"/>
    </location>
</feature>
<evidence type="ECO:0000256" key="16">
    <source>
        <dbReference type="ARBA" id="ARBA00043248"/>
    </source>
</evidence>
<keyword evidence="13" id="KW-0012">Acyltransferase</keyword>
<keyword evidence="8" id="KW-0256">Endoplasmic reticulum</keyword>
<dbReference type="CDD" id="cd04301">
    <property type="entry name" value="NAT_SF"/>
    <property type="match status" value="1"/>
</dbReference>
<comment type="catalytic activity">
    <reaction evidence="17">
        <text>L-aspartate + acetyl-CoA = N-acetyl-L-aspartate + CoA + H(+)</text>
        <dbReference type="Rhea" id="RHEA:14165"/>
        <dbReference type="ChEBI" id="CHEBI:15378"/>
        <dbReference type="ChEBI" id="CHEBI:16953"/>
        <dbReference type="ChEBI" id="CHEBI:29991"/>
        <dbReference type="ChEBI" id="CHEBI:57287"/>
        <dbReference type="ChEBI" id="CHEBI:57288"/>
        <dbReference type="EC" id="2.3.1.17"/>
    </reaction>
    <physiologicalReaction direction="left-to-right" evidence="17">
        <dbReference type="Rhea" id="RHEA:14166"/>
    </physiologicalReaction>
</comment>
<organism evidence="21 22">
    <name type="scientific">Echeneis naucrates</name>
    <name type="common">Live sharksucker</name>
    <dbReference type="NCBI Taxonomy" id="173247"/>
    <lineage>
        <taxon>Eukaryota</taxon>
        <taxon>Metazoa</taxon>
        <taxon>Chordata</taxon>
        <taxon>Craniata</taxon>
        <taxon>Vertebrata</taxon>
        <taxon>Euteleostomi</taxon>
        <taxon>Actinopterygii</taxon>
        <taxon>Neopterygii</taxon>
        <taxon>Teleostei</taxon>
        <taxon>Neoteleostei</taxon>
        <taxon>Acanthomorphata</taxon>
        <taxon>Carangaria</taxon>
        <taxon>Carangiformes</taxon>
        <taxon>Echeneidae</taxon>
        <taxon>Echeneis</taxon>
    </lineage>
</organism>
<dbReference type="Proteomes" id="UP000472264">
    <property type="component" value="Chromosome 1"/>
</dbReference>
<evidence type="ECO:0000256" key="8">
    <source>
        <dbReference type="ARBA" id="ARBA00022824"/>
    </source>
</evidence>
<dbReference type="SUPFAM" id="SSF55729">
    <property type="entry name" value="Acyl-CoA N-acyltransferases (Nat)"/>
    <property type="match status" value="1"/>
</dbReference>
<gene>
    <name evidence="21" type="primary">LOC115046730</name>
</gene>
<evidence type="ECO:0000313" key="21">
    <source>
        <dbReference type="Ensembl" id="ENSENLP00000042012.1"/>
    </source>
</evidence>
<dbReference type="GO" id="GO:0017188">
    <property type="term" value="F:L-aspartate N-acetyltransferase activity"/>
    <property type="evidence" value="ECO:0007669"/>
    <property type="project" value="UniProtKB-EC"/>
</dbReference>
<evidence type="ECO:0000256" key="1">
    <source>
        <dbReference type="ARBA" id="ARBA00004111"/>
    </source>
</evidence>
<dbReference type="OMA" id="TMCWWVI"/>
<dbReference type="Gene3D" id="3.40.630.30">
    <property type="match status" value="1"/>
</dbReference>
<feature type="transmembrane region" description="Helical" evidence="19">
    <location>
        <begin position="115"/>
        <end position="142"/>
    </location>
</feature>
<evidence type="ECO:0000259" key="20">
    <source>
        <dbReference type="PROSITE" id="PS51186"/>
    </source>
</evidence>
<dbReference type="InterPro" id="IPR000182">
    <property type="entry name" value="GNAT_dom"/>
</dbReference>
<evidence type="ECO:0000256" key="18">
    <source>
        <dbReference type="ARBA" id="ARBA00093466"/>
    </source>
</evidence>
<reference evidence="21" key="3">
    <citation type="submission" date="2025-09" db="UniProtKB">
        <authorList>
            <consortium name="Ensembl"/>
        </authorList>
    </citation>
    <scope>IDENTIFICATION</scope>
</reference>
<dbReference type="PROSITE" id="PS51186">
    <property type="entry name" value="GNAT"/>
    <property type="match status" value="1"/>
</dbReference>
<dbReference type="AlphaFoldDB" id="A0A665WEG4"/>
<dbReference type="Pfam" id="PF00583">
    <property type="entry name" value="Acetyltransf_1"/>
    <property type="match status" value="1"/>
</dbReference>
<protein>
    <recommendedName>
        <fullName evidence="15">N-acetylaspartate synthetase</fullName>
        <ecNumber evidence="14">2.3.1.17</ecNumber>
    </recommendedName>
    <alternativeName>
        <fullName evidence="16">N-acetyltransferase 8-like protein</fullName>
    </alternativeName>
</protein>
<evidence type="ECO:0000256" key="4">
    <source>
        <dbReference type="ARBA" id="ARBA00004496"/>
    </source>
</evidence>
<keyword evidence="22" id="KW-1185">Reference proteome</keyword>
<dbReference type="Ensembl" id="ENSENLT00000043095.1">
    <property type="protein sequence ID" value="ENSENLP00000042012.1"/>
    <property type="gene ID" value="ENSENLG00000018000.1"/>
</dbReference>
<name>A0A665WEG4_ECHNA</name>
<dbReference type="PANTHER" id="PTHR13947:SF11">
    <property type="entry name" value="N-ACETYLASPARTATE SYNTHETASE"/>
    <property type="match status" value="1"/>
</dbReference>
<feature type="domain" description="N-acetyltransferase" evidence="20">
    <location>
        <begin position="135"/>
        <end position="287"/>
    </location>
</feature>
<keyword evidence="10 19" id="KW-1133">Transmembrane helix</keyword>
<evidence type="ECO:0000256" key="10">
    <source>
        <dbReference type="ARBA" id="ARBA00022989"/>
    </source>
</evidence>
<dbReference type="GO" id="GO:0031966">
    <property type="term" value="C:mitochondrial membrane"/>
    <property type="evidence" value="ECO:0007669"/>
    <property type="project" value="UniProtKB-SubCell"/>
</dbReference>
<keyword evidence="11" id="KW-0496">Mitochondrion</keyword>
<evidence type="ECO:0000313" key="22">
    <source>
        <dbReference type="Proteomes" id="UP000472264"/>
    </source>
</evidence>
<proteinExistence type="inferred from homology"/>
<evidence type="ECO:0000256" key="17">
    <source>
        <dbReference type="ARBA" id="ARBA00049272"/>
    </source>
</evidence>
<comment type="similarity">
    <text evidence="18">Belongs to the NAT8 family.</text>
</comment>
<accession>A0A665WEG4</accession>
<dbReference type="GO" id="GO:0005789">
    <property type="term" value="C:endoplasmic reticulum membrane"/>
    <property type="evidence" value="ECO:0007669"/>
    <property type="project" value="UniProtKB-SubCell"/>
</dbReference>
<evidence type="ECO:0000256" key="11">
    <source>
        <dbReference type="ARBA" id="ARBA00023128"/>
    </source>
</evidence>
<reference evidence="21" key="1">
    <citation type="submission" date="2021-04" db="EMBL/GenBank/DDBJ databases">
        <authorList>
            <consortium name="Wellcome Sanger Institute Data Sharing"/>
        </authorList>
    </citation>
    <scope>NUCLEOTIDE SEQUENCE [LARGE SCALE GENOMIC DNA]</scope>
</reference>
<keyword evidence="12 19" id="KW-0472">Membrane</keyword>
<dbReference type="InterPro" id="IPR016181">
    <property type="entry name" value="Acyl_CoA_acyltransferase"/>
</dbReference>
<keyword evidence="6" id="KW-0808">Transferase</keyword>
<keyword evidence="7 19" id="KW-0812">Transmembrane</keyword>
<evidence type="ECO:0000256" key="3">
    <source>
        <dbReference type="ARBA" id="ARBA00004389"/>
    </source>
</evidence>
<evidence type="ECO:0000256" key="12">
    <source>
        <dbReference type="ARBA" id="ARBA00023136"/>
    </source>
</evidence>
<dbReference type="InterPro" id="IPR050769">
    <property type="entry name" value="NAT_camello-type"/>
</dbReference>
<evidence type="ECO:0000256" key="7">
    <source>
        <dbReference type="ARBA" id="ARBA00022692"/>
    </source>
</evidence>
<evidence type="ECO:0000256" key="19">
    <source>
        <dbReference type="SAM" id="Phobius"/>
    </source>
</evidence>
<keyword evidence="9" id="KW-0492">Microsome</keyword>
<dbReference type="PANTHER" id="PTHR13947">
    <property type="entry name" value="GNAT FAMILY N-ACETYLTRANSFERASE"/>
    <property type="match status" value="1"/>
</dbReference>
<keyword evidence="5" id="KW-0963">Cytoplasm</keyword>